<keyword evidence="2" id="KW-1185">Reference proteome</keyword>
<proteinExistence type="predicted"/>
<name>A0A8X8IGJ3_9BACT</name>
<accession>A0A8X8IGJ3</accession>
<gene>
    <name evidence="1" type="ORF">SAMN05444410_108162</name>
</gene>
<dbReference type="AlphaFoldDB" id="A0A8X8IGJ3"/>
<protein>
    <submittedName>
        <fullName evidence="1">Uncharacterized protein</fullName>
    </submittedName>
</protein>
<evidence type="ECO:0000313" key="2">
    <source>
        <dbReference type="Proteomes" id="UP000198711"/>
    </source>
</evidence>
<comment type="caution">
    <text evidence="1">The sequence shown here is derived from an EMBL/GenBank/DDBJ whole genome shotgun (WGS) entry which is preliminary data.</text>
</comment>
<organism evidence="1 2">
    <name type="scientific">Hydrobacter penzbergensis</name>
    <dbReference type="NCBI Taxonomy" id="1235997"/>
    <lineage>
        <taxon>Bacteria</taxon>
        <taxon>Pseudomonadati</taxon>
        <taxon>Bacteroidota</taxon>
        <taxon>Chitinophagia</taxon>
        <taxon>Chitinophagales</taxon>
        <taxon>Chitinophagaceae</taxon>
        <taxon>Hydrobacter</taxon>
    </lineage>
</organism>
<sequence>MAKRKKKSQSFGKMSFDDILNLAPEKFRELMKAEETAYYHELKDMGDSLYPGYNFEEKVRFWEAVLNRQMRRQAESGLDEYAIYSPSWYVAIKRIEPAFDEIMDKVFEQPGFHEWSRQEYFKRIQHTRS</sequence>
<dbReference type="EMBL" id="FNNO01000008">
    <property type="protein sequence ID" value="SDX05696.1"/>
    <property type="molecule type" value="Genomic_DNA"/>
</dbReference>
<dbReference type="RefSeq" id="WP_092723981.1">
    <property type="nucleotide sequence ID" value="NZ_FNNO01000008.1"/>
</dbReference>
<evidence type="ECO:0000313" key="1">
    <source>
        <dbReference type="EMBL" id="SDX05696.1"/>
    </source>
</evidence>
<reference evidence="1 2" key="1">
    <citation type="submission" date="2016-10" db="EMBL/GenBank/DDBJ databases">
        <authorList>
            <person name="Varghese N."/>
            <person name="Submissions S."/>
        </authorList>
    </citation>
    <scope>NUCLEOTIDE SEQUENCE [LARGE SCALE GENOMIC DNA]</scope>
    <source>
        <strain evidence="1 2">DSM 25353</strain>
    </source>
</reference>
<dbReference type="Proteomes" id="UP000198711">
    <property type="component" value="Unassembled WGS sequence"/>
</dbReference>